<organism evidence="2 3">
    <name type="scientific">Lawsonella clevelandensis</name>
    <dbReference type="NCBI Taxonomy" id="1528099"/>
    <lineage>
        <taxon>Bacteria</taxon>
        <taxon>Bacillati</taxon>
        <taxon>Actinomycetota</taxon>
        <taxon>Actinomycetes</taxon>
        <taxon>Mycobacteriales</taxon>
        <taxon>Lawsonellaceae</taxon>
        <taxon>Lawsonella</taxon>
    </lineage>
</organism>
<proteinExistence type="predicted"/>
<keyword evidence="3" id="KW-1185">Reference proteome</keyword>
<evidence type="ECO:0000256" key="1">
    <source>
        <dbReference type="SAM" id="Phobius"/>
    </source>
</evidence>
<name>A0A5E3ZXU1_9ACTN</name>
<dbReference type="EMBL" id="LR584267">
    <property type="protein sequence ID" value="VHO00950.1"/>
    <property type="molecule type" value="Genomic_DNA"/>
</dbReference>
<dbReference type="Proteomes" id="UP000324288">
    <property type="component" value="Chromosome"/>
</dbReference>
<protein>
    <submittedName>
        <fullName evidence="2">Uncharacterized protein</fullName>
    </submittedName>
</protein>
<feature type="transmembrane region" description="Helical" evidence="1">
    <location>
        <begin position="169"/>
        <end position="191"/>
    </location>
</feature>
<dbReference type="AlphaFoldDB" id="A0A5E3ZXU1"/>
<feature type="transmembrane region" description="Helical" evidence="1">
    <location>
        <begin position="197"/>
        <end position="217"/>
    </location>
</feature>
<keyword evidence="1" id="KW-0812">Transmembrane</keyword>
<accession>A0A5E3ZXU1</accession>
<gene>
    <name evidence="2" type="ORF">LC603019_01050</name>
</gene>
<reference evidence="2 3" key="1">
    <citation type="submission" date="2019-04" db="EMBL/GenBank/DDBJ databases">
        <authorList>
            <person name="Seth-Smith MB H."/>
            <person name="Seth-Smith H."/>
        </authorList>
    </citation>
    <scope>NUCLEOTIDE SEQUENCE [LARGE SCALE GENOMIC DNA]</scope>
    <source>
        <strain evidence="2">USB-603019</strain>
    </source>
</reference>
<evidence type="ECO:0000313" key="2">
    <source>
        <dbReference type="EMBL" id="VHO00950.1"/>
    </source>
</evidence>
<sequence>MHYGAAAVFYPRLGGRAGVSGAGCAHKPRGVSDGGGVAVAVGAPGFVGGSVFCGFRVFIVAAAVSRCPAGEYGGVLSWFGCSLHCERSGSLGCGSRCPPCCGSLLSRPLRPHYARLLAGGGDGTAAVPRWPAAFLGRGVGEPHPDPGVCAAFAHRWSYPNVEFVRRGRLLPAVAAGGMGVVGAAGAAGAVAHPHYCGGVAVVLGVGVGAAGSAVGAARGA</sequence>
<keyword evidence="1" id="KW-1133">Transmembrane helix</keyword>
<keyword evidence="1" id="KW-0472">Membrane</keyword>
<evidence type="ECO:0000313" key="3">
    <source>
        <dbReference type="Proteomes" id="UP000324288"/>
    </source>
</evidence>